<keyword evidence="1" id="KW-0040">ANK repeat</keyword>
<evidence type="ECO:0000313" key="4">
    <source>
        <dbReference type="Proteomes" id="UP000270296"/>
    </source>
</evidence>
<dbReference type="PROSITE" id="PS50297">
    <property type="entry name" value="ANK_REP_REGION"/>
    <property type="match status" value="2"/>
</dbReference>
<dbReference type="SUPFAM" id="SSF47031">
    <property type="entry name" value="Second domain of FERM"/>
    <property type="match status" value="1"/>
</dbReference>
<name>A0A183J250_9BILA</name>
<sequence>MKGPTQVLIVSFVLRWLKERAENDTHFVSSLFYRSAAANRLKTCVHNPAHLKEFRWCYKRQTADSTEEGMPNDPRDGMSNTSDLAEEVRFANVVLAYMMALDKCDVFIMNPLFGSSIPYKVAQDQLIVDYYAKGRPELSPRSLNRTHSSNDSSESGSWMDDYPLHRAAYLDKPDLIKHYLAQGCDPNQPDRDSWTPLHYASWYGNLSAVKALLNYGNCSVNQRNKNGSTPLHFAAWCGHRYVTELLLTHPDINVTIRDNDGKTPADLCDCVPKEDWLAVATLLKNSNDGKLPKIQIDLLDGSNIMLPLINGKETLAVELQREIIKELNLEEKCANLFALWISSLSLQLQLKADHKPLQHLIKWKEKILPQWVDCQEHSLEEPKLSFRRNARISLAEERQARIEISLIIFCRHKFYINSCHSQIVAIFQLLIIELNESALALLFHEAHSNFVKGLYPCENQDVIYLSAVVIQIIHGDFDSKKDRQLFKK</sequence>
<dbReference type="EMBL" id="UZAM01013388">
    <property type="protein sequence ID" value="VDP27528.1"/>
    <property type="molecule type" value="Genomic_DNA"/>
</dbReference>
<dbReference type="InterPro" id="IPR051594">
    <property type="entry name" value="KRIT1/FRMD8"/>
</dbReference>
<reference evidence="3 4" key="2">
    <citation type="submission" date="2018-11" db="EMBL/GenBank/DDBJ databases">
        <authorList>
            <consortium name="Pathogen Informatics"/>
        </authorList>
    </citation>
    <scope>NUCLEOTIDE SEQUENCE [LARGE SCALE GENOMIC DNA]</scope>
</reference>
<dbReference type="InterPro" id="IPR035963">
    <property type="entry name" value="FERM_2"/>
</dbReference>
<dbReference type="OrthoDB" id="194358at2759"/>
<feature type="domain" description="FERM" evidence="2">
    <location>
        <begin position="292"/>
        <end position="488"/>
    </location>
</feature>
<dbReference type="CDD" id="cd14473">
    <property type="entry name" value="FERM_B-lobe"/>
    <property type="match status" value="1"/>
</dbReference>
<dbReference type="WBParaSite" id="SBAD_0001030001-mRNA-1">
    <property type="protein sequence ID" value="SBAD_0001030001-mRNA-1"/>
    <property type="gene ID" value="SBAD_0001030001"/>
</dbReference>
<gene>
    <name evidence="3" type="ORF">SBAD_LOCUS9948</name>
</gene>
<evidence type="ECO:0000313" key="5">
    <source>
        <dbReference type="WBParaSite" id="SBAD_0001030001-mRNA-1"/>
    </source>
</evidence>
<dbReference type="PANTHER" id="PTHR13283:SF11">
    <property type="entry name" value="KREV INTERACTION TRAPPED PROTEIN 1"/>
    <property type="match status" value="1"/>
</dbReference>
<feature type="repeat" description="ANK" evidence="1">
    <location>
        <begin position="159"/>
        <end position="191"/>
    </location>
</feature>
<dbReference type="InterPro" id="IPR002110">
    <property type="entry name" value="Ankyrin_rpt"/>
</dbReference>
<proteinExistence type="predicted"/>
<evidence type="ECO:0000256" key="1">
    <source>
        <dbReference type="PROSITE-ProRule" id="PRU00023"/>
    </source>
</evidence>
<dbReference type="AlphaFoldDB" id="A0A183J250"/>
<dbReference type="PROSITE" id="PS50088">
    <property type="entry name" value="ANK_REPEAT"/>
    <property type="match status" value="3"/>
</dbReference>
<dbReference type="Gene3D" id="1.25.40.20">
    <property type="entry name" value="Ankyrin repeat-containing domain"/>
    <property type="match status" value="1"/>
</dbReference>
<dbReference type="GO" id="GO:0045454">
    <property type="term" value="P:cell redox homeostasis"/>
    <property type="evidence" value="ECO:0007669"/>
    <property type="project" value="TreeGrafter"/>
</dbReference>
<dbReference type="InterPro" id="IPR036770">
    <property type="entry name" value="Ankyrin_rpt-contain_sf"/>
</dbReference>
<dbReference type="PROSITE" id="PS50057">
    <property type="entry name" value="FERM_3"/>
    <property type="match status" value="1"/>
</dbReference>
<accession>A0A183J250</accession>
<dbReference type="InterPro" id="IPR000299">
    <property type="entry name" value="FERM_domain"/>
</dbReference>
<dbReference type="Gene3D" id="3.10.20.90">
    <property type="entry name" value="Phosphatidylinositol 3-kinase Catalytic Subunit, Chain A, domain 1"/>
    <property type="match status" value="1"/>
</dbReference>
<dbReference type="Gene3D" id="1.20.80.10">
    <property type="match status" value="1"/>
</dbReference>
<dbReference type="InterPro" id="IPR014352">
    <property type="entry name" value="FERM/acyl-CoA-bd_prot_sf"/>
</dbReference>
<evidence type="ECO:0000259" key="2">
    <source>
        <dbReference type="PROSITE" id="PS50057"/>
    </source>
</evidence>
<evidence type="ECO:0000313" key="3">
    <source>
        <dbReference type="EMBL" id="VDP27528.1"/>
    </source>
</evidence>
<organism evidence="5">
    <name type="scientific">Soboliphyme baturini</name>
    <dbReference type="NCBI Taxonomy" id="241478"/>
    <lineage>
        <taxon>Eukaryota</taxon>
        <taxon>Metazoa</taxon>
        <taxon>Ecdysozoa</taxon>
        <taxon>Nematoda</taxon>
        <taxon>Enoplea</taxon>
        <taxon>Dorylaimia</taxon>
        <taxon>Dioctophymatida</taxon>
        <taxon>Dioctophymatoidea</taxon>
        <taxon>Soboliphymatidae</taxon>
        <taxon>Soboliphyme</taxon>
    </lineage>
</organism>
<dbReference type="Pfam" id="PF12796">
    <property type="entry name" value="Ank_2"/>
    <property type="match status" value="1"/>
</dbReference>
<reference evidence="5" key="1">
    <citation type="submission" date="2016-06" db="UniProtKB">
        <authorList>
            <consortium name="WormBaseParasite"/>
        </authorList>
    </citation>
    <scope>IDENTIFICATION</scope>
</reference>
<dbReference type="InterPro" id="IPR019748">
    <property type="entry name" value="FERM_central"/>
</dbReference>
<dbReference type="PANTHER" id="PTHR13283">
    <property type="entry name" value="KREV INTERACTION TRAPPED 1-RELATED"/>
    <property type="match status" value="1"/>
</dbReference>
<dbReference type="SUPFAM" id="SSF48403">
    <property type="entry name" value="Ankyrin repeat"/>
    <property type="match status" value="1"/>
</dbReference>
<dbReference type="GO" id="GO:0005886">
    <property type="term" value="C:plasma membrane"/>
    <property type="evidence" value="ECO:0007669"/>
    <property type="project" value="TreeGrafter"/>
</dbReference>
<feature type="repeat" description="ANK" evidence="1">
    <location>
        <begin position="192"/>
        <end position="216"/>
    </location>
</feature>
<feature type="repeat" description="ANK" evidence="1">
    <location>
        <begin position="226"/>
        <end position="247"/>
    </location>
</feature>
<dbReference type="Pfam" id="PF00373">
    <property type="entry name" value="FERM_M"/>
    <property type="match status" value="1"/>
</dbReference>
<protein>
    <submittedName>
        <fullName evidence="5">FERM domain-containing protein</fullName>
    </submittedName>
</protein>
<dbReference type="SMART" id="SM00248">
    <property type="entry name" value="ANK"/>
    <property type="match status" value="3"/>
</dbReference>
<keyword evidence="4" id="KW-1185">Reference proteome</keyword>
<dbReference type="Proteomes" id="UP000270296">
    <property type="component" value="Unassembled WGS sequence"/>
</dbReference>
<dbReference type="GO" id="GO:2000114">
    <property type="term" value="P:regulation of establishment of cell polarity"/>
    <property type="evidence" value="ECO:0007669"/>
    <property type="project" value="TreeGrafter"/>
</dbReference>